<evidence type="ECO:0000313" key="2">
    <source>
        <dbReference type="EMBL" id="CAB5219149.1"/>
    </source>
</evidence>
<accession>A0A6J5L3T5</accession>
<name>A0A6J5L3T5_9CAUD</name>
<sequence length="57" mass="6271">MTKFEVTTYETIRKEVIVEADNEEQAIEKGFLLIIAKDPSVVSHTSSGKTISASKTV</sequence>
<reference evidence="1" key="1">
    <citation type="submission" date="2020-04" db="EMBL/GenBank/DDBJ databases">
        <authorList>
            <person name="Chiriac C."/>
            <person name="Salcher M."/>
            <person name="Ghai R."/>
            <person name="Kavagutti S V."/>
        </authorList>
    </citation>
    <scope>NUCLEOTIDE SEQUENCE</scope>
</reference>
<dbReference type="EMBL" id="LR796220">
    <property type="protein sequence ID" value="CAB4129011.1"/>
    <property type="molecule type" value="Genomic_DNA"/>
</dbReference>
<protein>
    <submittedName>
        <fullName evidence="1">Uncharacterized protein</fullName>
    </submittedName>
</protein>
<gene>
    <name evidence="1" type="ORF">UFOVP110_132</name>
    <name evidence="2" type="ORF">UFOVP223_32</name>
</gene>
<organism evidence="1">
    <name type="scientific">uncultured Caudovirales phage</name>
    <dbReference type="NCBI Taxonomy" id="2100421"/>
    <lineage>
        <taxon>Viruses</taxon>
        <taxon>Duplodnaviria</taxon>
        <taxon>Heunggongvirae</taxon>
        <taxon>Uroviricota</taxon>
        <taxon>Caudoviricetes</taxon>
        <taxon>Peduoviridae</taxon>
        <taxon>Maltschvirus</taxon>
        <taxon>Maltschvirus maltsch</taxon>
    </lineage>
</organism>
<dbReference type="EMBL" id="LR798276">
    <property type="protein sequence ID" value="CAB5219149.1"/>
    <property type="molecule type" value="Genomic_DNA"/>
</dbReference>
<evidence type="ECO:0000313" key="1">
    <source>
        <dbReference type="EMBL" id="CAB4129011.1"/>
    </source>
</evidence>
<proteinExistence type="predicted"/>